<dbReference type="OrthoDB" id="9790194at2"/>
<dbReference type="STRING" id="320497.A0U93_09180"/>
<protein>
    <submittedName>
        <fullName evidence="2">Uncharacterized protein</fullName>
    </submittedName>
</protein>
<dbReference type="EMBL" id="CP014691">
    <property type="protein sequence ID" value="AQS88088.1"/>
    <property type="molecule type" value="Genomic_DNA"/>
</dbReference>
<dbReference type="CDD" id="cd02968">
    <property type="entry name" value="SCO"/>
    <property type="match status" value="1"/>
</dbReference>
<dbReference type="Pfam" id="PF02630">
    <property type="entry name" value="SCO1-SenC"/>
    <property type="match status" value="1"/>
</dbReference>
<accession>A0A1U9KQK4</accession>
<sequence length="204" mass="22156">MSGKKTWSARRVLLVAVVLAFALGWTGFRVASRYGMPLTTNGNEVGGSFRLTSLGEGSVTEGDFRGYWILMWFFDTHCPKDTCGPVLKTMSDAYVALGKDGIRVAPLVVTLDPVNDEAKQLQDYVLPLGHEDVPLTAAPNMIERVAKEFHAPIETIKAPDGTTYHRPAPRIVIMDPAGHYAGTVDADIGTDGLVSRLHELAHHG</sequence>
<dbReference type="AlphaFoldDB" id="A0A1U9KQK4"/>
<comment type="similarity">
    <text evidence="1">Belongs to the SCO1/2 family.</text>
</comment>
<dbReference type="KEGG" id="nch:A0U93_09180"/>
<dbReference type="PANTHER" id="PTHR12151:SF25">
    <property type="entry name" value="LINALOOL DEHYDRATASE_ISOMERASE DOMAIN-CONTAINING PROTEIN"/>
    <property type="match status" value="1"/>
</dbReference>
<evidence type="ECO:0000313" key="2">
    <source>
        <dbReference type="EMBL" id="AQS88088.1"/>
    </source>
</evidence>
<proteinExistence type="inferred from homology"/>
<evidence type="ECO:0000256" key="1">
    <source>
        <dbReference type="ARBA" id="ARBA00010996"/>
    </source>
</evidence>
<gene>
    <name evidence="2" type="ORF">A0U93_09180</name>
</gene>
<keyword evidence="3" id="KW-1185">Reference proteome</keyword>
<name>A0A1U9KQK4_9PROT</name>
<dbReference type="SUPFAM" id="SSF52833">
    <property type="entry name" value="Thioredoxin-like"/>
    <property type="match status" value="1"/>
</dbReference>
<dbReference type="InterPro" id="IPR036249">
    <property type="entry name" value="Thioredoxin-like_sf"/>
</dbReference>
<dbReference type="Proteomes" id="UP000188604">
    <property type="component" value="Chromosome"/>
</dbReference>
<dbReference type="PANTHER" id="PTHR12151">
    <property type="entry name" value="ELECTRON TRANSPORT PROTIN SCO1/SENC FAMILY MEMBER"/>
    <property type="match status" value="1"/>
</dbReference>
<dbReference type="Gene3D" id="3.40.30.10">
    <property type="entry name" value="Glutaredoxin"/>
    <property type="match status" value="1"/>
</dbReference>
<evidence type="ECO:0000313" key="3">
    <source>
        <dbReference type="Proteomes" id="UP000188604"/>
    </source>
</evidence>
<dbReference type="InterPro" id="IPR003782">
    <property type="entry name" value="SCO1/SenC"/>
</dbReference>
<organism evidence="2 3">
    <name type="scientific">Neoasaia chiangmaiensis</name>
    <dbReference type="NCBI Taxonomy" id="320497"/>
    <lineage>
        <taxon>Bacteria</taxon>
        <taxon>Pseudomonadati</taxon>
        <taxon>Pseudomonadota</taxon>
        <taxon>Alphaproteobacteria</taxon>
        <taxon>Acetobacterales</taxon>
        <taxon>Acetobacteraceae</taxon>
        <taxon>Neoasaia</taxon>
    </lineage>
</organism>
<reference evidence="2 3" key="1">
    <citation type="submission" date="2016-03" db="EMBL/GenBank/DDBJ databases">
        <title>Acetic acid bacteria sequencing.</title>
        <authorList>
            <person name="Brandt J."/>
            <person name="Jakob F."/>
            <person name="Vogel R.F."/>
        </authorList>
    </citation>
    <scope>NUCLEOTIDE SEQUENCE [LARGE SCALE GENOMIC DNA]</scope>
    <source>
        <strain evidence="2 3">NBRC 101099</strain>
    </source>
</reference>
<dbReference type="RefSeq" id="WP_077807110.1">
    <property type="nucleotide sequence ID" value="NZ_BJXS01000007.1"/>
</dbReference>